<comment type="cofactor">
    <cofactor evidence="3">
        <name>Co(2+)</name>
        <dbReference type="ChEBI" id="CHEBI:48828"/>
    </cofactor>
</comment>
<evidence type="ECO:0000256" key="1">
    <source>
        <dbReference type="ARBA" id="ARBA00001782"/>
    </source>
</evidence>
<feature type="binding site" evidence="10 13">
    <location>
        <position position="26"/>
    </location>
    <ligand>
        <name>a divalent metal cation</name>
        <dbReference type="ChEBI" id="CHEBI:60240"/>
    </ligand>
</feature>
<organism evidence="15 16">
    <name type="scientific">Aerophobetes bacterium</name>
    <dbReference type="NCBI Taxonomy" id="2030807"/>
    <lineage>
        <taxon>Bacteria</taxon>
        <taxon>Candidatus Aerophobota</taxon>
    </lineage>
</organism>
<evidence type="ECO:0000256" key="12">
    <source>
        <dbReference type="PIRSR" id="PIRSR001461-1"/>
    </source>
</evidence>
<comment type="pathway">
    <text evidence="10">Carbohydrate degradation.</text>
</comment>
<dbReference type="PROSITE" id="PS01085">
    <property type="entry name" value="RIBUL_P_3_EPIMER_1"/>
    <property type="match status" value="1"/>
</dbReference>
<feature type="binding site" evidence="10 13">
    <location>
        <position position="24"/>
    </location>
    <ligand>
        <name>a divalent metal cation</name>
        <dbReference type="ChEBI" id="CHEBI:60240"/>
    </ligand>
</feature>
<dbReference type="GO" id="GO:0046872">
    <property type="term" value="F:metal ion binding"/>
    <property type="evidence" value="ECO:0007669"/>
    <property type="project" value="UniProtKB-UniRule"/>
</dbReference>
<dbReference type="HAMAP" id="MF_02227">
    <property type="entry name" value="RPE"/>
    <property type="match status" value="1"/>
</dbReference>
<comment type="cofactor">
    <cofactor evidence="4">
        <name>Zn(2+)</name>
        <dbReference type="ChEBI" id="CHEBI:29105"/>
    </cofactor>
</comment>
<protein>
    <recommendedName>
        <fullName evidence="7 10">Ribulose-phosphate 3-epimerase</fullName>
        <ecNumber evidence="7 10">5.1.3.1</ecNumber>
    </recommendedName>
</protein>
<keyword evidence="8 10" id="KW-0479">Metal-binding</keyword>
<feature type="binding site" evidence="10 14">
    <location>
        <position position="57"/>
    </location>
    <ligand>
        <name>substrate</name>
    </ligand>
</feature>
<evidence type="ECO:0000256" key="2">
    <source>
        <dbReference type="ARBA" id="ARBA00001936"/>
    </source>
</evidence>
<keyword evidence="13" id="KW-0862">Zinc</keyword>
<keyword evidence="9 10" id="KW-0413">Isomerase</keyword>
<comment type="function">
    <text evidence="10">Catalyzes the reversible epimerization of D-ribulose 5-phosphate to D-xylulose 5-phosphate.</text>
</comment>
<feature type="active site" description="Proton donor" evidence="10 12">
    <location>
        <position position="166"/>
    </location>
</feature>
<dbReference type="InterPro" id="IPR000056">
    <property type="entry name" value="Ribul_P_3_epim-like"/>
</dbReference>
<evidence type="ECO:0000256" key="6">
    <source>
        <dbReference type="ARBA" id="ARBA00009541"/>
    </source>
</evidence>
<gene>
    <name evidence="10 15" type="primary">rpe</name>
    <name evidence="15" type="ORF">DRJ00_06185</name>
</gene>
<dbReference type="PIRSF" id="PIRSF001461">
    <property type="entry name" value="RPE"/>
    <property type="match status" value="1"/>
</dbReference>
<dbReference type="GO" id="GO:0019323">
    <property type="term" value="P:pentose catabolic process"/>
    <property type="evidence" value="ECO:0007669"/>
    <property type="project" value="UniProtKB-UniRule"/>
</dbReference>
<dbReference type="EC" id="5.1.3.1" evidence="7 10"/>
<dbReference type="Proteomes" id="UP000279422">
    <property type="component" value="Unassembled WGS sequence"/>
</dbReference>
<comment type="similarity">
    <text evidence="6 10 11">Belongs to the ribulose-phosphate 3-epimerase family.</text>
</comment>
<dbReference type="FunFam" id="3.20.20.70:FF:000004">
    <property type="entry name" value="Ribulose-phosphate 3-epimerase"/>
    <property type="match status" value="1"/>
</dbReference>
<comment type="cofactor">
    <cofactor evidence="10 13">
        <name>a divalent metal cation</name>
        <dbReference type="ChEBI" id="CHEBI:60240"/>
    </cofactor>
    <text evidence="10 13">Binds 1 divalent metal cation per subunit.</text>
</comment>
<comment type="catalytic activity">
    <reaction evidence="1 10 11">
        <text>D-ribulose 5-phosphate = D-xylulose 5-phosphate</text>
        <dbReference type="Rhea" id="RHEA:13677"/>
        <dbReference type="ChEBI" id="CHEBI:57737"/>
        <dbReference type="ChEBI" id="CHEBI:58121"/>
        <dbReference type="EC" id="5.1.3.1"/>
    </reaction>
</comment>
<reference evidence="15 16" key="1">
    <citation type="submission" date="2018-06" db="EMBL/GenBank/DDBJ databases">
        <title>Extensive metabolic versatility and redundancy in microbially diverse, dynamic hydrothermal sediments.</title>
        <authorList>
            <person name="Dombrowski N."/>
            <person name="Teske A."/>
            <person name="Baker B.J."/>
        </authorList>
    </citation>
    <scope>NUCLEOTIDE SEQUENCE [LARGE SCALE GENOMIC DNA]</scope>
    <source>
        <strain evidence="15">B47_G16</strain>
    </source>
</reference>
<evidence type="ECO:0000256" key="5">
    <source>
        <dbReference type="ARBA" id="ARBA00001954"/>
    </source>
</evidence>
<evidence type="ECO:0000313" key="16">
    <source>
        <dbReference type="Proteomes" id="UP000279422"/>
    </source>
</evidence>
<dbReference type="GO" id="GO:0004750">
    <property type="term" value="F:D-ribulose-phosphate 3-epimerase activity"/>
    <property type="evidence" value="ECO:0007669"/>
    <property type="project" value="UniProtKB-UniRule"/>
</dbReference>
<keyword evidence="10 11" id="KW-0119">Carbohydrate metabolism</keyword>
<evidence type="ECO:0000313" key="15">
    <source>
        <dbReference type="EMBL" id="RLE08512.1"/>
    </source>
</evidence>
<dbReference type="Gene3D" id="3.20.20.70">
    <property type="entry name" value="Aldolase class I"/>
    <property type="match status" value="1"/>
</dbReference>
<dbReference type="EMBL" id="QMPZ01000093">
    <property type="protein sequence ID" value="RLE08512.1"/>
    <property type="molecule type" value="Genomic_DNA"/>
</dbReference>
<feature type="binding site" evidence="10 13">
    <location>
        <position position="57"/>
    </location>
    <ligand>
        <name>a divalent metal cation</name>
        <dbReference type="ChEBI" id="CHEBI:60240"/>
    </ligand>
</feature>
<evidence type="ECO:0000256" key="4">
    <source>
        <dbReference type="ARBA" id="ARBA00001947"/>
    </source>
</evidence>
<comment type="cofactor">
    <cofactor evidence="5">
        <name>Fe(2+)</name>
        <dbReference type="ChEBI" id="CHEBI:29033"/>
    </cofactor>
</comment>
<evidence type="ECO:0000256" key="8">
    <source>
        <dbReference type="ARBA" id="ARBA00022723"/>
    </source>
</evidence>
<dbReference type="GO" id="GO:0006098">
    <property type="term" value="P:pentose-phosphate shunt"/>
    <property type="evidence" value="ECO:0007669"/>
    <property type="project" value="UniProtKB-UniRule"/>
</dbReference>
<dbReference type="Pfam" id="PF00834">
    <property type="entry name" value="Ribul_P_3_epim"/>
    <property type="match status" value="1"/>
</dbReference>
<proteinExistence type="inferred from homology"/>
<dbReference type="CDD" id="cd00429">
    <property type="entry name" value="RPE"/>
    <property type="match status" value="1"/>
</dbReference>
<feature type="binding site" evidence="10 13">
    <location>
        <position position="166"/>
    </location>
    <ligand>
        <name>a divalent metal cation</name>
        <dbReference type="ChEBI" id="CHEBI:60240"/>
    </ligand>
</feature>
<comment type="caution">
    <text evidence="10">Lacks conserved residue(s) required for the propagation of feature annotation.</text>
</comment>
<comment type="cofactor">
    <cofactor evidence="2">
        <name>Mn(2+)</name>
        <dbReference type="ChEBI" id="CHEBI:29035"/>
    </cofactor>
</comment>
<evidence type="ECO:0000256" key="7">
    <source>
        <dbReference type="ARBA" id="ARBA00013188"/>
    </source>
</evidence>
<dbReference type="InterPro" id="IPR026019">
    <property type="entry name" value="Ribul_P_3_epim"/>
</dbReference>
<dbReference type="InterPro" id="IPR011060">
    <property type="entry name" value="RibuloseP-bd_barrel"/>
</dbReference>
<evidence type="ECO:0000256" key="9">
    <source>
        <dbReference type="ARBA" id="ARBA00023235"/>
    </source>
</evidence>
<dbReference type="NCBIfam" id="NF004076">
    <property type="entry name" value="PRK05581.1-4"/>
    <property type="match status" value="1"/>
</dbReference>
<evidence type="ECO:0000256" key="14">
    <source>
        <dbReference type="PIRSR" id="PIRSR001461-3"/>
    </source>
</evidence>
<feature type="binding site" evidence="10 14">
    <location>
        <begin position="133"/>
        <end position="136"/>
    </location>
    <ligand>
        <name>substrate</name>
    </ligand>
</feature>
<evidence type="ECO:0000256" key="13">
    <source>
        <dbReference type="PIRSR" id="PIRSR001461-2"/>
    </source>
</evidence>
<dbReference type="GO" id="GO:0005737">
    <property type="term" value="C:cytoplasm"/>
    <property type="evidence" value="ECO:0007669"/>
    <property type="project" value="UniProtKB-ARBA"/>
</dbReference>
<evidence type="ECO:0000256" key="3">
    <source>
        <dbReference type="ARBA" id="ARBA00001941"/>
    </source>
</evidence>
<name>A0A497E5N2_UNCAE</name>
<sequence length="213" mass="23461">MCANFCSLEEDIRQLEEAGIDYLHFDIMDGHFVPNFTMGPDILRMVRRITSLPFDTHLMIENPDRYIPIFVEAGSNLIFVHIEACIHINRTIQLIKKSGAKAGVALNPSTPLCRLDYVLEDVSAVLLMTVNPGFAGQKLVSGAISKIENMKRMIEDRKVKVDIEVDGNVSFANAPLMAKAGADILVCGTSSIFKPGLGIKEGVKKLTLTLSRL</sequence>
<dbReference type="SUPFAM" id="SSF51366">
    <property type="entry name" value="Ribulose-phoshate binding barrel"/>
    <property type="match status" value="1"/>
</dbReference>
<dbReference type="InterPro" id="IPR013785">
    <property type="entry name" value="Aldolase_TIM"/>
</dbReference>
<dbReference type="AlphaFoldDB" id="A0A497E5N2"/>
<keyword evidence="13" id="KW-0464">Manganese</keyword>
<evidence type="ECO:0000256" key="11">
    <source>
        <dbReference type="PIRNR" id="PIRNR001461"/>
    </source>
</evidence>
<accession>A0A497E5N2</accession>
<feature type="active site" description="Proton acceptor" evidence="10 12">
    <location>
        <position position="26"/>
    </location>
</feature>
<dbReference type="PANTHER" id="PTHR11749">
    <property type="entry name" value="RIBULOSE-5-PHOSPHATE-3-EPIMERASE"/>
    <property type="match status" value="1"/>
</dbReference>
<dbReference type="NCBIfam" id="TIGR01163">
    <property type="entry name" value="rpe"/>
    <property type="match status" value="1"/>
</dbReference>
<evidence type="ECO:0000256" key="10">
    <source>
        <dbReference type="HAMAP-Rule" id="MF_02227"/>
    </source>
</evidence>
<comment type="caution">
    <text evidence="15">The sequence shown here is derived from an EMBL/GenBank/DDBJ whole genome shotgun (WGS) entry which is preliminary data.</text>
</comment>
<keyword evidence="13" id="KW-0170">Cobalt</keyword>